<accession>A0A914VXX3</accession>
<dbReference type="Proteomes" id="UP000887566">
    <property type="component" value="Unplaced"/>
</dbReference>
<sequence length="137" mass="14835">MHAGRLAGTRAVFAYVGRERRGRVRGRRAGVSTRVCFSAKVARAPVGGTRGYNRSRPICNIERASEQARNATTAKPGRYKGRTEGGRRDDDRINRDRVAAARQNDRRHEYMILAGAPAQRSTAPPGAAPAARPGPGV</sequence>
<evidence type="ECO:0000313" key="3">
    <source>
        <dbReference type="WBParaSite" id="PSAMB.scaffold2623size43339.g18592.t1"/>
    </source>
</evidence>
<evidence type="ECO:0000256" key="1">
    <source>
        <dbReference type="SAM" id="MobiDB-lite"/>
    </source>
</evidence>
<dbReference type="WBParaSite" id="PSAMB.scaffold2623size43339.g18592.t1">
    <property type="protein sequence ID" value="PSAMB.scaffold2623size43339.g18592.t1"/>
    <property type="gene ID" value="PSAMB.scaffold2623size43339.g18592"/>
</dbReference>
<feature type="region of interest" description="Disordered" evidence="1">
    <location>
        <begin position="115"/>
        <end position="137"/>
    </location>
</feature>
<reference evidence="3" key="1">
    <citation type="submission" date="2022-11" db="UniProtKB">
        <authorList>
            <consortium name="WormBaseParasite"/>
        </authorList>
    </citation>
    <scope>IDENTIFICATION</scope>
</reference>
<dbReference type="AlphaFoldDB" id="A0A914VXX3"/>
<name>A0A914VXX3_9BILA</name>
<feature type="compositionally biased region" description="Basic and acidic residues" evidence="1">
    <location>
        <begin position="81"/>
        <end position="95"/>
    </location>
</feature>
<proteinExistence type="predicted"/>
<organism evidence="2 3">
    <name type="scientific">Plectus sambesii</name>
    <dbReference type="NCBI Taxonomy" id="2011161"/>
    <lineage>
        <taxon>Eukaryota</taxon>
        <taxon>Metazoa</taxon>
        <taxon>Ecdysozoa</taxon>
        <taxon>Nematoda</taxon>
        <taxon>Chromadorea</taxon>
        <taxon>Plectida</taxon>
        <taxon>Plectina</taxon>
        <taxon>Plectoidea</taxon>
        <taxon>Plectidae</taxon>
        <taxon>Plectus</taxon>
    </lineage>
</organism>
<feature type="region of interest" description="Disordered" evidence="1">
    <location>
        <begin position="63"/>
        <end position="95"/>
    </location>
</feature>
<evidence type="ECO:0000313" key="2">
    <source>
        <dbReference type="Proteomes" id="UP000887566"/>
    </source>
</evidence>
<keyword evidence="2" id="KW-1185">Reference proteome</keyword>
<protein>
    <submittedName>
        <fullName evidence="3">Uncharacterized protein</fullName>
    </submittedName>
</protein>
<feature type="compositionally biased region" description="Low complexity" evidence="1">
    <location>
        <begin position="123"/>
        <end position="137"/>
    </location>
</feature>